<evidence type="ECO:0000313" key="8">
    <source>
        <dbReference type="EMBL" id="KEF56585.1"/>
    </source>
</evidence>
<evidence type="ECO:0000256" key="3">
    <source>
        <dbReference type="ARBA" id="ARBA00022692"/>
    </source>
</evidence>
<feature type="transmembrane region" description="Helical" evidence="7">
    <location>
        <begin position="9"/>
        <end position="27"/>
    </location>
</feature>
<comment type="similarity">
    <text evidence="2">Belongs to the UPF0057 (PMP3) family.</text>
</comment>
<keyword evidence="3 7" id="KW-0812">Transmembrane</keyword>
<keyword evidence="9" id="KW-1185">Reference proteome</keyword>
<sequence length="185" mass="20886">MRVPLFKRVIIAFLNVLFPPLAVALLCGPNEDLIFNCLLFLLAVIPSHVHGFYISLTYFNRKRKVRRGVYPGGPKSGIWSEKVNTGGVGRREVERLKYDKEEKKRLAKSASRGSGGLGRILSSGLSSPTSQSSRVVEDWDDGTAGSMKDYETGSGRRHHSSRIMPQTSHRARRERPRYYDDDVDY</sequence>
<dbReference type="OrthoDB" id="2152119at2759"/>
<comment type="subcellular location">
    <subcellularLocation>
        <location evidence="1">Membrane</location>
    </subcellularLocation>
</comment>
<organism evidence="8 9">
    <name type="scientific">Exophiala aquamarina CBS 119918</name>
    <dbReference type="NCBI Taxonomy" id="1182545"/>
    <lineage>
        <taxon>Eukaryota</taxon>
        <taxon>Fungi</taxon>
        <taxon>Dikarya</taxon>
        <taxon>Ascomycota</taxon>
        <taxon>Pezizomycotina</taxon>
        <taxon>Eurotiomycetes</taxon>
        <taxon>Chaetothyriomycetidae</taxon>
        <taxon>Chaetothyriales</taxon>
        <taxon>Herpotrichiellaceae</taxon>
        <taxon>Exophiala</taxon>
    </lineage>
</organism>
<proteinExistence type="inferred from homology"/>
<feature type="region of interest" description="Disordered" evidence="6">
    <location>
        <begin position="104"/>
        <end position="185"/>
    </location>
</feature>
<dbReference type="VEuPathDB" id="FungiDB:A1O9_06774"/>
<dbReference type="Proteomes" id="UP000027920">
    <property type="component" value="Unassembled WGS sequence"/>
</dbReference>
<name>A0A072PM16_9EURO</name>
<dbReference type="InterPro" id="IPR000612">
    <property type="entry name" value="PMP3"/>
</dbReference>
<evidence type="ECO:0000256" key="4">
    <source>
        <dbReference type="ARBA" id="ARBA00022989"/>
    </source>
</evidence>
<keyword evidence="4 7" id="KW-1133">Transmembrane helix</keyword>
<dbReference type="GeneID" id="25281689"/>
<feature type="compositionally biased region" description="Low complexity" evidence="6">
    <location>
        <begin position="119"/>
        <end position="133"/>
    </location>
</feature>
<evidence type="ECO:0008006" key="10">
    <source>
        <dbReference type="Google" id="ProtNLM"/>
    </source>
</evidence>
<comment type="caution">
    <text evidence="8">The sequence shown here is derived from an EMBL/GenBank/DDBJ whole genome shotgun (WGS) entry which is preliminary data.</text>
</comment>
<dbReference type="HOGENOM" id="CLU_116819_0_0_1"/>
<dbReference type="AlphaFoldDB" id="A0A072PM16"/>
<reference evidence="8 9" key="1">
    <citation type="submission" date="2013-03" db="EMBL/GenBank/DDBJ databases">
        <title>The Genome Sequence of Exophiala aquamarina CBS 119918.</title>
        <authorList>
            <consortium name="The Broad Institute Genomics Platform"/>
            <person name="Cuomo C."/>
            <person name="de Hoog S."/>
            <person name="Gorbushina A."/>
            <person name="Walker B."/>
            <person name="Young S.K."/>
            <person name="Zeng Q."/>
            <person name="Gargeya S."/>
            <person name="Fitzgerald M."/>
            <person name="Haas B."/>
            <person name="Abouelleil A."/>
            <person name="Allen A.W."/>
            <person name="Alvarado L."/>
            <person name="Arachchi H.M."/>
            <person name="Berlin A.M."/>
            <person name="Chapman S.B."/>
            <person name="Gainer-Dewar J."/>
            <person name="Goldberg J."/>
            <person name="Griggs A."/>
            <person name="Gujja S."/>
            <person name="Hansen M."/>
            <person name="Howarth C."/>
            <person name="Imamovic A."/>
            <person name="Ireland A."/>
            <person name="Larimer J."/>
            <person name="McCowan C."/>
            <person name="Murphy C."/>
            <person name="Pearson M."/>
            <person name="Poon T.W."/>
            <person name="Priest M."/>
            <person name="Roberts A."/>
            <person name="Saif S."/>
            <person name="Shea T."/>
            <person name="Sisk P."/>
            <person name="Sykes S."/>
            <person name="Wortman J."/>
            <person name="Nusbaum C."/>
            <person name="Birren B."/>
        </authorList>
    </citation>
    <scope>NUCLEOTIDE SEQUENCE [LARGE SCALE GENOMIC DNA]</scope>
    <source>
        <strain evidence="8 9">CBS 119918</strain>
    </source>
</reference>
<keyword evidence="5 7" id="KW-0472">Membrane</keyword>
<accession>A0A072PM16</accession>
<dbReference type="EMBL" id="AMGV01000005">
    <property type="protein sequence ID" value="KEF56585.1"/>
    <property type="molecule type" value="Genomic_DNA"/>
</dbReference>
<protein>
    <recommendedName>
        <fullName evidence="10">Plasma membrane proteolipid 3</fullName>
    </recommendedName>
</protein>
<feature type="transmembrane region" description="Helical" evidence="7">
    <location>
        <begin position="33"/>
        <end position="59"/>
    </location>
</feature>
<gene>
    <name evidence="8" type="ORF">A1O9_06774</name>
</gene>
<dbReference type="Pfam" id="PF01679">
    <property type="entry name" value="Pmp3"/>
    <property type="match status" value="1"/>
</dbReference>
<evidence type="ECO:0000256" key="1">
    <source>
        <dbReference type="ARBA" id="ARBA00004370"/>
    </source>
</evidence>
<dbReference type="RefSeq" id="XP_013259175.1">
    <property type="nucleotide sequence ID" value="XM_013403721.1"/>
</dbReference>
<evidence type="ECO:0000313" key="9">
    <source>
        <dbReference type="Proteomes" id="UP000027920"/>
    </source>
</evidence>
<evidence type="ECO:0000256" key="6">
    <source>
        <dbReference type="SAM" id="MobiDB-lite"/>
    </source>
</evidence>
<evidence type="ECO:0000256" key="7">
    <source>
        <dbReference type="SAM" id="Phobius"/>
    </source>
</evidence>
<evidence type="ECO:0000256" key="5">
    <source>
        <dbReference type="ARBA" id="ARBA00023136"/>
    </source>
</evidence>
<dbReference type="GO" id="GO:0016020">
    <property type="term" value="C:membrane"/>
    <property type="evidence" value="ECO:0007669"/>
    <property type="project" value="UniProtKB-SubCell"/>
</dbReference>
<evidence type="ECO:0000256" key="2">
    <source>
        <dbReference type="ARBA" id="ARBA00009530"/>
    </source>
</evidence>
<feature type="compositionally biased region" description="Basic and acidic residues" evidence="6">
    <location>
        <begin position="176"/>
        <end position="185"/>
    </location>
</feature>